<dbReference type="SUPFAM" id="SSF52283">
    <property type="entry name" value="Formate/glycerate dehydrogenase catalytic domain-like"/>
    <property type="match status" value="1"/>
</dbReference>
<evidence type="ECO:0000256" key="1">
    <source>
        <dbReference type="ARBA" id="ARBA00023002"/>
    </source>
</evidence>
<evidence type="ECO:0000259" key="3">
    <source>
        <dbReference type="Pfam" id="PF02826"/>
    </source>
</evidence>
<dbReference type="InterPro" id="IPR036291">
    <property type="entry name" value="NAD(P)-bd_dom_sf"/>
</dbReference>
<feature type="domain" description="D-isomer specific 2-hydroxyacid dehydrogenase NAD-binding" evidence="3">
    <location>
        <begin position="104"/>
        <end position="280"/>
    </location>
</feature>
<evidence type="ECO:0000256" key="2">
    <source>
        <dbReference type="ARBA" id="ARBA00023027"/>
    </source>
</evidence>
<proteinExistence type="predicted"/>
<comment type="caution">
    <text evidence="4">The sequence shown here is derived from an EMBL/GenBank/DDBJ whole genome shotgun (WGS) entry which is preliminary data.</text>
</comment>
<dbReference type="SUPFAM" id="SSF51735">
    <property type="entry name" value="NAD(P)-binding Rossmann-fold domains"/>
    <property type="match status" value="1"/>
</dbReference>
<dbReference type="OrthoDB" id="9805416at2"/>
<evidence type="ECO:0000313" key="4">
    <source>
        <dbReference type="EMBL" id="THE12880.1"/>
    </source>
</evidence>
<gene>
    <name evidence="4" type="ORF">E1I69_09860</name>
</gene>
<evidence type="ECO:0000313" key="5">
    <source>
        <dbReference type="Proteomes" id="UP000306477"/>
    </source>
</evidence>
<dbReference type="Gene3D" id="3.40.50.720">
    <property type="entry name" value="NAD(P)-binding Rossmann-like Domain"/>
    <property type="match status" value="2"/>
</dbReference>
<dbReference type="PANTHER" id="PTHR43333:SF1">
    <property type="entry name" value="D-ISOMER SPECIFIC 2-HYDROXYACID DEHYDROGENASE NAD-BINDING DOMAIN-CONTAINING PROTEIN"/>
    <property type="match status" value="1"/>
</dbReference>
<keyword evidence="5" id="KW-1185">Reference proteome</keyword>
<keyword evidence="1" id="KW-0560">Oxidoreductase</keyword>
<dbReference type="STRING" id="1033734.GCA_000285535_02805"/>
<organism evidence="4 5">
    <name type="scientific">Bacillus timonensis</name>
    <dbReference type="NCBI Taxonomy" id="1033734"/>
    <lineage>
        <taxon>Bacteria</taxon>
        <taxon>Bacillati</taxon>
        <taxon>Bacillota</taxon>
        <taxon>Bacilli</taxon>
        <taxon>Bacillales</taxon>
        <taxon>Bacillaceae</taxon>
        <taxon>Bacillus</taxon>
    </lineage>
</organism>
<protein>
    <submittedName>
        <fullName evidence="4">D-2-hydroxyacid dehydrogenase</fullName>
    </submittedName>
</protein>
<sequence>MRILSTFIPIEEVTENMNKAFPDEEFIYCEDIEKALPELHNADILLTYGEDLTPEHIEMAKNLKWIMVISAGLELMPFQAIQEKRILVTNVRGIHKIPMAEYTLSMMLHVTKKNMIIVEQQKSKSWDRLTHFPVGELHGKTIGILGVGAIGGEIARLAKAFNMKTIGLNRSGKKHEYIDEMVQFDELHSICEKADYLVSILPSTNETKHILNDTHFERMKKEAVFINIGRGDLVKDEVILRAIQSKKIAHAVLDVFEQEPLPSDHPFWTLENVTVTPHISSKSKFYQPRSFEIFEQNLHIYKQGGSEFINKIDLNRGY</sequence>
<accession>A0A4S3PT20</accession>
<dbReference type="PANTHER" id="PTHR43333">
    <property type="entry name" value="2-HACID_DH_C DOMAIN-CONTAINING PROTEIN"/>
    <property type="match status" value="1"/>
</dbReference>
<keyword evidence="2" id="KW-0520">NAD</keyword>
<name>A0A4S3PT20_9BACI</name>
<dbReference type="EMBL" id="SLUB01000013">
    <property type="protein sequence ID" value="THE12880.1"/>
    <property type="molecule type" value="Genomic_DNA"/>
</dbReference>
<reference evidence="4 5" key="1">
    <citation type="journal article" date="2019" name="Indoor Air">
        <title>Impacts of indoor surface finishes on bacterial viability.</title>
        <authorList>
            <person name="Hu J."/>
            <person name="Maamar S.B."/>
            <person name="Glawe A.J."/>
            <person name="Gottel N."/>
            <person name="Gilbert J.A."/>
            <person name="Hartmann E.M."/>
        </authorList>
    </citation>
    <scope>NUCLEOTIDE SEQUENCE [LARGE SCALE GENOMIC DNA]</scope>
    <source>
        <strain evidence="4 5">AF060A6</strain>
    </source>
</reference>
<dbReference type="Pfam" id="PF02826">
    <property type="entry name" value="2-Hacid_dh_C"/>
    <property type="match status" value="1"/>
</dbReference>
<dbReference type="GO" id="GO:0051287">
    <property type="term" value="F:NAD binding"/>
    <property type="evidence" value="ECO:0007669"/>
    <property type="project" value="InterPro"/>
</dbReference>
<dbReference type="AlphaFoldDB" id="A0A4S3PT20"/>
<dbReference type="InterPro" id="IPR006140">
    <property type="entry name" value="D-isomer_DH_NAD-bd"/>
</dbReference>
<dbReference type="GO" id="GO:0016616">
    <property type="term" value="F:oxidoreductase activity, acting on the CH-OH group of donors, NAD or NADP as acceptor"/>
    <property type="evidence" value="ECO:0007669"/>
    <property type="project" value="InterPro"/>
</dbReference>
<dbReference type="FunFam" id="3.40.50.720:FF:000363">
    <property type="entry name" value="D-isomer specific 2-hydroxyacid dehydrogenase"/>
    <property type="match status" value="1"/>
</dbReference>
<dbReference type="Proteomes" id="UP000306477">
    <property type="component" value="Unassembled WGS sequence"/>
</dbReference>
<dbReference type="CDD" id="cd05300">
    <property type="entry name" value="2-Hacid_dh_1"/>
    <property type="match status" value="1"/>
</dbReference>